<reference evidence="1" key="1">
    <citation type="submission" date="2019-05" db="EMBL/GenBank/DDBJ databases">
        <title>Metatranscriptomic reconstruction reveals RNA viruses with the potential to shape carbon cycling in soil.</title>
        <authorList>
            <person name="Starr E.P."/>
            <person name="Nuccio E."/>
            <person name="Pett-Ridge J."/>
            <person name="Banfield J.F."/>
            <person name="Firestone M.K."/>
        </authorList>
    </citation>
    <scope>NUCLEOTIDE SEQUENCE</scope>
    <source>
        <strain evidence="1">H4_Bulk_48_scaffold_212</strain>
    </source>
</reference>
<sequence>MRTHTSEIKKMTTEDIQLYLLQHKNSLVFEETNRMSTRWTSNMIRIMERELSVRLH</sequence>
<gene>
    <name evidence="1" type="ORF">H4Bulk48212_000004</name>
</gene>
<name>A0A514D1H0_9VIRU</name>
<protein>
    <submittedName>
        <fullName evidence="1">Uncharacterized protein</fullName>
    </submittedName>
</protein>
<evidence type="ECO:0000313" key="1">
    <source>
        <dbReference type="EMBL" id="QDH87451.1"/>
    </source>
</evidence>
<proteinExistence type="predicted"/>
<accession>A0A514D1H0</accession>
<organism evidence="1">
    <name type="scientific">Leviviridae sp</name>
    <dbReference type="NCBI Taxonomy" id="2027243"/>
    <lineage>
        <taxon>Viruses</taxon>
        <taxon>Riboviria</taxon>
        <taxon>Orthornavirae</taxon>
        <taxon>Lenarviricota</taxon>
        <taxon>Leviviricetes</taxon>
        <taxon>Norzivirales</taxon>
        <taxon>Fiersviridae</taxon>
    </lineage>
</organism>
<dbReference type="EMBL" id="MN033378">
    <property type="protein sequence ID" value="QDH87451.1"/>
    <property type="molecule type" value="Genomic_RNA"/>
</dbReference>